<proteinExistence type="predicted"/>
<comment type="caution">
    <text evidence="1">The sequence shown here is derived from an EMBL/GenBank/DDBJ whole genome shotgun (WGS) entry which is preliminary data.</text>
</comment>
<evidence type="ECO:0000313" key="2">
    <source>
        <dbReference type="Proteomes" id="UP000309668"/>
    </source>
</evidence>
<evidence type="ECO:0000313" key="1">
    <source>
        <dbReference type="EMBL" id="TMM50034.1"/>
    </source>
</evidence>
<sequence length="105" mass="10982">MLALAGCSAASPGIAEAGGVTIGCALNGAAAFSEECRLVELVEGRDTSFVILHPDGGFRRLDLAETPSGFVSRDGASEAVSEFVGDYVVMTIENDRYRWIEPQGG</sequence>
<organism evidence="1 2">
    <name type="scientific">Qipengyuania marisflavi</name>
    <dbReference type="NCBI Taxonomy" id="2486356"/>
    <lineage>
        <taxon>Bacteria</taxon>
        <taxon>Pseudomonadati</taxon>
        <taxon>Pseudomonadota</taxon>
        <taxon>Alphaproteobacteria</taxon>
        <taxon>Sphingomonadales</taxon>
        <taxon>Erythrobacteraceae</taxon>
        <taxon>Qipengyuania</taxon>
    </lineage>
</organism>
<keyword evidence="2" id="KW-1185">Reference proteome</keyword>
<name>A0A5S3P963_9SPHN</name>
<reference evidence="1 2" key="1">
    <citation type="submission" date="2019-05" db="EMBL/GenBank/DDBJ databases">
        <title>Erythrobacter marisflavi sp. nov., isolated from isolated from water of an estuary environment.</title>
        <authorList>
            <person name="Yoon J.-H."/>
        </authorList>
    </citation>
    <scope>NUCLEOTIDE SEQUENCE [LARGE SCALE GENOMIC DNA]</scope>
    <source>
        <strain evidence="1 2">KEM-5</strain>
    </source>
</reference>
<dbReference type="RefSeq" id="WP_138615595.1">
    <property type="nucleotide sequence ID" value="NZ_VCAO01000001.1"/>
</dbReference>
<dbReference type="AlphaFoldDB" id="A0A5S3P963"/>
<dbReference type="OrthoDB" id="5402191at2"/>
<dbReference type="EMBL" id="VCAO01000001">
    <property type="protein sequence ID" value="TMM50034.1"/>
    <property type="molecule type" value="Genomic_DNA"/>
</dbReference>
<protein>
    <submittedName>
        <fullName evidence="1">Uncharacterized protein</fullName>
    </submittedName>
</protein>
<accession>A0A5S3P963</accession>
<dbReference type="Proteomes" id="UP000309668">
    <property type="component" value="Unassembled WGS sequence"/>
</dbReference>
<gene>
    <name evidence="1" type="ORF">FEV51_02225</name>
</gene>